<feature type="compositionally biased region" description="Basic and acidic residues" evidence="6">
    <location>
        <begin position="344"/>
        <end position="358"/>
    </location>
</feature>
<dbReference type="STRING" id="1149755.A0A2J6R2S7"/>
<feature type="region of interest" description="Disordered" evidence="6">
    <location>
        <begin position="447"/>
        <end position="549"/>
    </location>
</feature>
<evidence type="ECO:0000313" key="9">
    <source>
        <dbReference type="Proteomes" id="UP000235786"/>
    </source>
</evidence>
<evidence type="ECO:0000256" key="4">
    <source>
        <dbReference type="ARBA" id="ARBA00022989"/>
    </source>
</evidence>
<evidence type="ECO:0000256" key="2">
    <source>
        <dbReference type="ARBA" id="ARBA00009765"/>
    </source>
</evidence>
<feature type="compositionally biased region" description="Basic and acidic residues" evidence="6">
    <location>
        <begin position="283"/>
        <end position="318"/>
    </location>
</feature>
<evidence type="ECO:0000313" key="8">
    <source>
        <dbReference type="EMBL" id="PMD32795.1"/>
    </source>
</evidence>
<protein>
    <submittedName>
        <fullName evidence="8">Cora-domain-containing protein</fullName>
    </submittedName>
</protein>
<gene>
    <name evidence="8" type="ORF">L207DRAFT_470777</name>
</gene>
<dbReference type="Gene3D" id="3.30.460.20">
    <property type="entry name" value="CorA soluble domain-like"/>
    <property type="match status" value="1"/>
</dbReference>
<dbReference type="GO" id="GO:0015095">
    <property type="term" value="F:magnesium ion transmembrane transporter activity"/>
    <property type="evidence" value="ECO:0007669"/>
    <property type="project" value="InterPro"/>
</dbReference>
<dbReference type="PANTHER" id="PTHR21535">
    <property type="entry name" value="MAGNESIUM AND COBALT TRANSPORT PROTEIN/MITOCHONDRIAL IMPORT INNER MEMBRANE TRANSLOCASE SUBUNIT TIM8"/>
    <property type="match status" value="1"/>
</dbReference>
<feature type="compositionally biased region" description="Polar residues" evidence="6">
    <location>
        <begin position="518"/>
        <end position="531"/>
    </location>
</feature>
<dbReference type="Proteomes" id="UP000235786">
    <property type="component" value="Unassembled WGS sequence"/>
</dbReference>
<feature type="compositionally biased region" description="Polar residues" evidence="6">
    <location>
        <begin position="151"/>
        <end position="168"/>
    </location>
</feature>
<accession>A0A2J6R2S7</accession>
<reference evidence="8 9" key="1">
    <citation type="submission" date="2016-04" db="EMBL/GenBank/DDBJ databases">
        <title>A degradative enzymes factory behind the ericoid mycorrhizal symbiosis.</title>
        <authorList>
            <consortium name="DOE Joint Genome Institute"/>
            <person name="Martino E."/>
            <person name="Morin E."/>
            <person name="Grelet G."/>
            <person name="Kuo A."/>
            <person name="Kohler A."/>
            <person name="Daghino S."/>
            <person name="Barry K."/>
            <person name="Choi C."/>
            <person name="Cichocki N."/>
            <person name="Clum A."/>
            <person name="Copeland A."/>
            <person name="Hainaut M."/>
            <person name="Haridas S."/>
            <person name="Labutti K."/>
            <person name="Lindquist E."/>
            <person name="Lipzen A."/>
            <person name="Khouja H.-R."/>
            <person name="Murat C."/>
            <person name="Ohm R."/>
            <person name="Olson A."/>
            <person name="Spatafora J."/>
            <person name="Veneault-Fourrey C."/>
            <person name="Henrissat B."/>
            <person name="Grigoriev I."/>
            <person name="Martin F."/>
            <person name="Perotto S."/>
        </authorList>
    </citation>
    <scope>NUCLEOTIDE SEQUENCE [LARGE SCALE GENOMIC DNA]</scope>
    <source>
        <strain evidence="8 9">F</strain>
    </source>
</reference>
<dbReference type="FunFam" id="1.20.58.340:FF:000014">
    <property type="entry name" value="CorA family metal ion transporter"/>
    <property type="match status" value="1"/>
</dbReference>
<dbReference type="GO" id="GO:0010961">
    <property type="term" value="P:intracellular magnesium ion homeostasis"/>
    <property type="evidence" value="ECO:0007669"/>
    <property type="project" value="TreeGrafter"/>
</dbReference>
<keyword evidence="9" id="KW-1185">Reference proteome</keyword>
<dbReference type="SUPFAM" id="SSF143865">
    <property type="entry name" value="CorA soluble domain-like"/>
    <property type="match status" value="1"/>
</dbReference>
<keyword evidence="3 7" id="KW-0812">Transmembrane</keyword>
<feature type="compositionally biased region" description="Low complexity" evidence="6">
    <location>
        <begin position="10"/>
        <end position="22"/>
    </location>
</feature>
<dbReference type="PANTHER" id="PTHR21535:SF51">
    <property type="entry name" value="MANGANESE RESISTANCE PROTEIN MNR2"/>
    <property type="match status" value="1"/>
</dbReference>
<evidence type="ECO:0000256" key="6">
    <source>
        <dbReference type="SAM" id="MobiDB-lite"/>
    </source>
</evidence>
<dbReference type="AlphaFoldDB" id="A0A2J6R2S7"/>
<feature type="compositionally biased region" description="Polar residues" evidence="6">
    <location>
        <begin position="35"/>
        <end position="46"/>
    </location>
</feature>
<keyword evidence="5 7" id="KW-0472">Membrane</keyword>
<sequence>MSTPAPPRISTPSAPSSTNSNTENQRPGPTALQIPESNASNSNTTLRPEAAVPQTIPKKKRNHRGGKKKRTRKQSFAASTEDGSGMPETSHRRGPSESAVRNSFYRLQGRNMSNTSIESEALLDHRDQQSMRPRRASTIAQSQFGGGLYDTPTSYRPQYQNPFTSSDNASRRPRTAKNESDEEDDIVQDERAPLISSSSRSKTSGPGVGYGGYGGDSRLSRHNSQRRSSSKSSSKSRKRTIFDKLNAPFPQQSEEYNVNYPPSIPGSPRLSATNRDMSFGDMMVRDDFAPSRASPRRDRSVSEHAIDESPRRESGFERRHTIALQAEEDVCFPVDMSEMADEDMPQREGAAFRREGPPRRRRGKWPDLSILDEWSRFEKEGRSEERRAKKITEPQLIGGRLRPIHKGWHRAEDDAPYRFTYFNEEFQSTIHSQTISELVQAGGNFRELFIPDPPELSDSSESDSDDQEDLGDASYLHHVGGTNGDSKPPTRHGSLINPGRPDSRRATSVAGSERKVPSNETSGEASPNNGIRSPPPQKSPNPAAEKPKRYGERPTWWLDILSPTDAEMKVISKTFGIHPLTAEDIMMQEAREKVELFRNYYFVNYRTFEQDMNNEDFLEPVNMYVVVFREGVLSFHFSMTPHPANVRRRIRQLKDYLILSSDWISYAIIDDITDVFAPLIQSIEDEVDDIDDAILKLHSPATDEKSNRDNEKRSEFGDGTSGESGGDMLRRVGDCRKKVMGLYRLLGNKADVIKGFAKRCNERWEVAPRSEIGLYLGDIQDHIVTMTGNLSHYEKILARSHGNYLAQINIRMNERQEQTADVLGKLTVLGTIVLPMNIITGLWGMNVWVPGQEWEGDLTWFWCLTAGLLAFGFSCFFIAKKVYGIV</sequence>
<feature type="region of interest" description="Disordered" evidence="6">
    <location>
        <begin position="701"/>
        <end position="729"/>
    </location>
</feature>
<organism evidence="8 9">
    <name type="scientific">Hyaloscypha variabilis (strain UAMH 11265 / GT02V1 / F)</name>
    <name type="common">Meliniomyces variabilis</name>
    <dbReference type="NCBI Taxonomy" id="1149755"/>
    <lineage>
        <taxon>Eukaryota</taxon>
        <taxon>Fungi</taxon>
        <taxon>Dikarya</taxon>
        <taxon>Ascomycota</taxon>
        <taxon>Pezizomycotina</taxon>
        <taxon>Leotiomycetes</taxon>
        <taxon>Helotiales</taxon>
        <taxon>Hyaloscyphaceae</taxon>
        <taxon>Hyaloscypha</taxon>
        <taxon>Hyaloscypha variabilis</taxon>
    </lineage>
</organism>
<dbReference type="Pfam" id="PF01544">
    <property type="entry name" value="CorA"/>
    <property type="match status" value="1"/>
</dbReference>
<feature type="compositionally biased region" description="Basic residues" evidence="6">
    <location>
        <begin position="57"/>
        <end position="73"/>
    </location>
</feature>
<feature type="region of interest" description="Disordered" evidence="6">
    <location>
        <begin position="340"/>
        <end position="365"/>
    </location>
</feature>
<feature type="compositionally biased region" description="Acidic residues" evidence="6">
    <location>
        <begin position="458"/>
        <end position="471"/>
    </location>
</feature>
<dbReference type="Gene3D" id="1.20.58.340">
    <property type="entry name" value="Magnesium transport protein CorA, transmembrane region"/>
    <property type="match status" value="2"/>
</dbReference>
<dbReference type="GO" id="GO:0000329">
    <property type="term" value="C:fungal-type vacuole membrane"/>
    <property type="evidence" value="ECO:0007669"/>
    <property type="project" value="TreeGrafter"/>
</dbReference>
<name>A0A2J6R2S7_HYAVF</name>
<dbReference type="SUPFAM" id="SSF144083">
    <property type="entry name" value="Magnesium transport protein CorA, transmembrane region"/>
    <property type="match status" value="1"/>
</dbReference>
<evidence type="ECO:0000256" key="5">
    <source>
        <dbReference type="ARBA" id="ARBA00023136"/>
    </source>
</evidence>
<evidence type="ECO:0000256" key="1">
    <source>
        <dbReference type="ARBA" id="ARBA00004141"/>
    </source>
</evidence>
<feature type="compositionally biased region" description="Basic residues" evidence="6">
    <location>
        <begin position="220"/>
        <end position="239"/>
    </location>
</feature>
<keyword evidence="4 7" id="KW-1133">Transmembrane helix</keyword>
<evidence type="ECO:0000256" key="3">
    <source>
        <dbReference type="ARBA" id="ARBA00022692"/>
    </source>
</evidence>
<feature type="compositionally biased region" description="Basic and acidic residues" evidence="6">
    <location>
        <begin position="701"/>
        <end position="716"/>
    </location>
</feature>
<evidence type="ECO:0000256" key="7">
    <source>
        <dbReference type="SAM" id="Phobius"/>
    </source>
</evidence>
<dbReference type="EMBL" id="KZ613958">
    <property type="protein sequence ID" value="PMD32795.1"/>
    <property type="molecule type" value="Genomic_DNA"/>
</dbReference>
<feature type="transmembrane region" description="Helical" evidence="7">
    <location>
        <begin position="822"/>
        <end position="839"/>
    </location>
</feature>
<dbReference type="InterPro" id="IPR044089">
    <property type="entry name" value="Alr1-like"/>
</dbReference>
<comment type="similarity">
    <text evidence="2">Belongs to the CorA metal ion transporter (MIT) (TC 1.A.35) family.</text>
</comment>
<feature type="compositionally biased region" description="Gly residues" evidence="6">
    <location>
        <begin position="206"/>
        <end position="215"/>
    </location>
</feature>
<feature type="region of interest" description="Disordered" evidence="6">
    <location>
        <begin position="1"/>
        <end position="318"/>
    </location>
</feature>
<dbReference type="CDD" id="cd12829">
    <property type="entry name" value="Alr1p-like"/>
    <property type="match status" value="1"/>
</dbReference>
<dbReference type="InterPro" id="IPR002523">
    <property type="entry name" value="MgTranspt_CorA/ZnTranspt_ZntB"/>
</dbReference>
<dbReference type="InterPro" id="IPR045861">
    <property type="entry name" value="CorA_cytoplasmic_dom"/>
</dbReference>
<dbReference type="InterPro" id="IPR045863">
    <property type="entry name" value="CorA_TM1_TM2"/>
</dbReference>
<feature type="compositionally biased region" description="Low complexity" evidence="6">
    <location>
        <begin position="196"/>
        <end position="205"/>
    </location>
</feature>
<comment type="subcellular location">
    <subcellularLocation>
        <location evidence="1">Membrane</location>
        <topology evidence="1">Multi-pass membrane protein</topology>
    </subcellularLocation>
</comment>
<dbReference type="OrthoDB" id="29879at2759"/>
<dbReference type="FunFam" id="1.20.58.340:FF:000008">
    <property type="entry name" value="CorA family metal ion transporter"/>
    <property type="match status" value="1"/>
</dbReference>
<feature type="transmembrane region" description="Helical" evidence="7">
    <location>
        <begin position="859"/>
        <end position="879"/>
    </location>
</feature>
<proteinExistence type="inferred from homology"/>